<dbReference type="RefSeq" id="WP_182539758.1">
    <property type="nucleotide sequence ID" value="NZ_JACGXA010000001.1"/>
</dbReference>
<evidence type="ECO:0000313" key="5">
    <source>
        <dbReference type="Proteomes" id="UP000580910"/>
    </source>
</evidence>
<keyword evidence="2" id="KW-1133">Transmembrane helix</keyword>
<organism evidence="4 5">
    <name type="scientific">Nocardioides ginsengisegetis</name>
    <dbReference type="NCBI Taxonomy" id="661491"/>
    <lineage>
        <taxon>Bacteria</taxon>
        <taxon>Bacillati</taxon>
        <taxon>Actinomycetota</taxon>
        <taxon>Actinomycetes</taxon>
        <taxon>Propionibacteriales</taxon>
        <taxon>Nocardioidaceae</taxon>
        <taxon>Nocardioides</taxon>
    </lineage>
</organism>
<keyword evidence="2" id="KW-0812">Transmembrane</keyword>
<keyword evidence="5" id="KW-1185">Reference proteome</keyword>
<feature type="transmembrane region" description="Helical" evidence="2">
    <location>
        <begin position="48"/>
        <end position="70"/>
    </location>
</feature>
<dbReference type="Proteomes" id="UP000580910">
    <property type="component" value="Unassembled WGS sequence"/>
</dbReference>
<keyword evidence="3" id="KW-0732">Signal</keyword>
<evidence type="ECO:0000256" key="1">
    <source>
        <dbReference type="SAM" id="MobiDB-lite"/>
    </source>
</evidence>
<evidence type="ECO:0000256" key="2">
    <source>
        <dbReference type="SAM" id="Phobius"/>
    </source>
</evidence>
<evidence type="ECO:0000256" key="3">
    <source>
        <dbReference type="SAM" id="SignalP"/>
    </source>
</evidence>
<dbReference type="EMBL" id="JACGXA010000001">
    <property type="protein sequence ID" value="MBA8804309.1"/>
    <property type="molecule type" value="Genomic_DNA"/>
</dbReference>
<reference evidence="4 5" key="1">
    <citation type="submission" date="2020-07" db="EMBL/GenBank/DDBJ databases">
        <title>Sequencing the genomes of 1000 actinobacteria strains.</title>
        <authorList>
            <person name="Klenk H.-P."/>
        </authorList>
    </citation>
    <scope>NUCLEOTIDE SEQUENCE [LARGE SCALE GENOMIC DNA]</scope>
    <source>
        <strain evidence="4 5">DSM 21349</strain>
    </source>
</reference>
<protein>
    <recommendedName>
        <fullName evidence="6">Secreted protein</fullName>
    </recommendedName>
</protein>
<feature type="signal peptide" evidence="3">
    <location>
        <begin position="1"/>
        <end position="32"/>
    </location>
</feature>
<sequence length="117" mass="11996">MTTMLETIVRRSTAVSLASAATLVAVAGPASADVPEGWAPHTEVNGLHAVLVLGGVPLLLFVVIFALGYLPGMLRGERTPGSSPVEDQWFGGPQKGTAELAGPDTEESKAGGASARW</sequence>
<evidence type="ECO:0000313" key="4">
    <source>
        <dbReference type="EMBL" id="MBA8804309.1"/>
    </source>
</evidence>
<keyword evidence="2" id="KW-0472">Membrane</keyword>
<dbReference type="AlphaFoldDB" id="A0A7W3J1B6"/>
<gene>
    <name evidence="4" type="ORF">FB382_002600</name>
</gene>
<accession>A0A7W3J1B6</accession>
<name>A0A7W3J1B6_9ACTN</name>
<feature type="chain" id="PRO_5030773830" description="Secreted protein" evidence="3">
    <location>
        <begin position="33"/>
        <end position="117"/>
    </location>
</feature>
<feature type="region of interest" description="Disordered" evidence="1">
    <location>
        <begin position="77"/>
        <end position="117"/>
    </location>
</feature>
<proteinExistence type="predicted"/>
<evidence type="ECO:0008006" key="6">
    <source>
        <dbReference type="Google" id="ProtNLM"/>
    </source>
</evidence>
<comment type="caution">
    <text evidence="4">The sequence shown here is derived from an EMBL/GenBank/DDBJ whole genome shotgun (WGS) entry which is preliminary data.</text>
</comment>